<dbReference type="Proteomes" id="UP000463883">
    <property type="component" value="Chromosome"/>
</dbReference>
<evidence type="ECO:0000259" key="8">
    <source>
        <dbReference type="Pfam" id="PF09924"/>
    </source>
</evidence>
<feature type="transmembrane region" description="Helical" evidence="7">
    <location>
        <begin position="335"/>
        <end position="357"/>
    </location>
</feature>
<name>A0A6P1MPY4_9FIRM</name>
<dbReference type="InterPro" id="IPR051211">
    <property type="entry name" value="PG_lysyltransferase"/>
</dbReference>
<evidence type="ECO:0000313" key="10">
    <source>
        <dbReference type="Proteomes" id="UP000463883"/>
    </source>
</evidence>
<feature type="transmembrane region" description="Helical" evidence="7">
    <location>
        <begin position="88"/>
        <end position="110"/>
    </location>
</feature>
<evidence type="ECO:0000256" key="5">
    <source>
        <dbReference type="ARBA" id="ARBA00022989"/>
    </source>
</evidence>
<dbReference type="GO" id="GO:0005886">
    <property type="term" value="C:plasma membrane"/>
    <property type="evidence" value="ECO:0007669"/>
    <property type="project" value="UniProtKB-SubCell"/>
</dbReference>
<comment type="function">
    <text evidence="7">Catalyzes the transfer of a lysyl group from L-lysyl-tRNA(Lys) to membrane-bound phosphatidylglycerol (PG), which produces lysylphosphatidylglycerol (LPG), a major component of the bacterial membrane with a positive net charge. LPG synthesis contributes to bacterial virulence as it is involved in the resistance mechanism against cationic antimicrobial peptides (CAMP) produces by the host's immune system (defensins, cathelicidins) and by the competing microorganisms.</text>
</comment>
<evidence type="ECO:0000313" key="9">
    <source>
        <dbReference type="EMBL" id="QHI73716.1"/>
    </source>
</evidence>
<feature type="transmembrane region" description="Helical" evidence="7">
    <location>
        <begin position="252"/>
        <end position="270"/>
    </location>
</feature>
<dbReference type="EC" id="2.3.2.3" evidence="7"/>
<dbReference type="GO" id="GO:0006629">
    <property type="term" value="P:lipid metabolic process"/>
    <property type="evidence" value="ECO:0007669"/>
    <property type="project" value="UniProtKB-KW"/>
</dbReference>
<keyword evidence="7" id="KW-0443">Lipid metabolism</keyword>
<dbReference type="EMBL" id="CP047591">
    <property type="protein sequence ID" value="QHI73716.1"/>
    <property type="molecule type" value="Genomic_DNA"/>
</dbReference>
<organism evidence="9 10">
    <name type="scientific">Aminipila terrae</name>
    <dbReference type="NCBI Taxonomy" id="2697030"/>
    <lineage>
        <taxon>Bacteria</taxon>
        <taxon>Bacillati</taxon>
        <taxon>Bacillota</taxon>
        <taxon>Clostridia</taxon>
        <taxon>Peptostreptococcales</taxon>
        <taxon>Anaerovoracaceae</taxon>
        <taxon>Aminipila</taxon>
    </lineage>
</organism>
<feature type="transmembrane region" description="Helical" evidence="7">
    <location>
        <begin position="122"/>
        <end position="141"/>
    </location>
</feature>
<comment type="subcellular location">
    <subcellularLocation>
        <location evidence="1 7">Cell membrane</location>
        <topology evidence="1 7">Multi-pass membrane protein</topology>
    </subcellularLocation>
</comment>
<dbReference type="AlphaFoldDB" id="A0A6P1MPY4"/>
<keyword evidence="6 7" id="KW-0472">Membrane</keyword>
<feature type="transmembrane region" description="Helical" evidence="7">
    <location>
        <begin position="377"/>
        <end position="397"/>
    </location>
</feature>
<dbReference type="PANTHER" id="PTHR34697">
    <property type="entry name" value="PHOSPHATIDYLGLYCEROL LYSYLTRANSFERASE"/>
    <property type="match status" value="1"/>
</dbReference>
<keyword evidence="4 7" id="KW-0812">Transmembrane</keyword>
<evidence type="ECO:0000256" key="3">
    <source>
        <dbReference type="ARBA" id="ARBA00022679"/>
    </source>
</evidence>
<comment type="catalytic activity">
    <reaction evidence="7">
        <text>L-lysyl-tRNA(Lys) + a 1,2-diacyl-sn-glycero-3-phospho-(1'-sn-glycerol) = a 1,2-diacyl-sn-glycero-3-phospho-1'-(3'-O-L-lysyl)-sn-glycerol + tRNA(Lys)</text>
        <dbReference type="Rhea" id="RHEA:10668"/>
        <dbReference type="Rhea" id="RHEA-COMP:9696"/>
        <dbReference type="Rhea" id="RHEA-COMP:9697"/>
        <dbReference type="ChEBI" id="CHEBI:64716"/>
        <dbReference type="ChEBI" id="CHEBI:75792"/>
        <dbReference type="ChEBI" id="CHEBI:78442"/>
        <dbReference type="ChEBI" id="CHEBI:78529"/>
        <dbReference type="EC" id="2.3.2.3"/>
    </reaction>
</comment>
<gene>
    <name evidence="7" type="primary">mprF</name>
    <name evidence="9" type="ORF">Ami3637_16220</name>
</gene>
<keyword evidence="10" id="KW-1185">Reference proteome</keyword>
<evidence type="ECO:0000256" key="1">
    <source>
        <dbReference type="ARBA" id="ARBA00004651"/>
    </source>
</evidence>
<feature type="transmembrane region" description="Helical" evidence="7">
    <location>
        <begin position="50"/>
        <end position="68"/>
    </location>
</feature>
<evidence type="ECO:0000256" key="6">
    <source>
        <dbReference type="ARBA" id="ARBA00023136"/>
    </source>
</evidence>
<dbReference type="InterPro" id="IPR022791">
    <property type="entry name" value="L-PG_synthase/AglD"/>
</dbReference>
<dbReference type="GO" id="GO:0050071">
    <property type="term" value="F:phosphatidylglycerol lysyltransferase activity"/>
    <property type="evidence" value="ECO:0007669"/>
    <property type="project" value="UniProtKB-EC"/>
</dbReference>
<evidence type="ECO:0000256" key="4">
    <source>
        <dbReference type="ARBA" id="ARBA00022692"/>
    </source>
</evidence>
<feature type="transmembrane region" description="Helical" evidence="7">
    <location>
        <begin position="171"/>
        <end position="191"/>
    </location>
</feature>
<dbReference type="GO" id="GO:0055091">
    <property type="term" value="P:phospholipid homeostasis"/>
    <property type="evidence" value="ECO:0007669"/>
    <property type="project" value="TreeGrafter"/>
</dbReference>
<keyword evidence="5 7" id="KW-1133">Transmembrane helix</keyword>
<evidence type="ECO:0000256" key="7">
    <source>
        <dbReference type="RuleBase" id="RU363042"/>
    </source>
</evidence>
<dbReference type="PANTHER" id="PTHR34697:SF2">
    <property type="entry name" value="PHOSPHATIDYLGLYCEROL LYSYLTRANSFERASE"/>
    <property type="match status" value="1"/>
</dbReference>
<sequence>MLKRQNIELKETLSYNTLLVTSTITGLSFIIILSLFNFPSIASLVSQHKWLMLCLIGFSCYLLVYFFLDKMIKQLRSWACSFGVTKLLVLRFELLGVSILEWFLAGLLFYNLVYYFQRDQNFFNILSIFAVASAAGILSFMPGGVGSFDLIAIIGLQFMGLTDNEALTVVILYRVFYFILPSCVAIVNFSLQVLRRSEQKGYVIKSQIYGQLVATVMAIIVITCGLLLLISALTPSLISRSKLITNMEAVVFLQYSRSISIAIGFMLLFLAEEVFFRVKRAYNTTMILLLSGGIFTFIKGFDIEEFLFLLIAMGILRLSKTNFYRRSILVKPSHIVVVVISVPILLTIYLKISHILFTSYIKTFHYPHLIFHDVQAFIHSGILAYVLFLAFIIFWYLKRDRIEKNPLFQTLDLVKVNKFFDTNIGHHLSHLIYLGDKNLFWAEDDQVLIAYSLFSDKAVVLGDPLGEESLLSDGIQEFQRFIDTYGYRAVFYEVDEDKLSLYHDNGLFFFKLGEEAIVNLQEFDMVGSSRRSFRNIVKRFEKDGYIFEVLSPPFDDQLLYNLESISKEWLDNRKEMGYSVGWFQKDYLQKAPLPS</sequence>
<dbReference type="GO" id="GO:0046677">
    <property type="term" value="P:response to antibiotic"/>
    <property type="evidence" value="ECO:0007669"/>
    <property type="project" value="UniProtKB-KW"/>
</dbReference>
<evidence type="ECO:0000256" key="2">
    <source>
        <dbReference type="ARBA" id="ARBA00022475"/>
    </source>
</evidence>
<dbReference type="InterPro" id="IPR024320">
    <property type="entry name" value="LPG_synthase_C"/>
</dbReference>
<feature type="transmembrane region" description="Helical" evidence="7">
    <location>
        <begin position="212"/>
        <end position="232"/>
    </location>
</feature>
<dbReference type="KEGG" id="amic:Ami3637_16220"/>
<keyword evidence="7" id="KW-0046">Antibiotic resistance</keyword>
<proteinExistence type="inferred from homology"/>
<accession>A0A6P1MPY4</accession>
<comment type="similarity">
    <text evidence="7">Belongs to the LPG synthase family.</text>
</comment>
<protein>
    <recommendedName>
        <fullName evidence="7">Phosphatidylglycerol lysyltransferase</fullName>
        <ecNumber evidence="7">2.3.2.3</ecNumber>
    </recommendedName>
    <alternativeName>
        <fullName evidence="7">Lysylphosphatidylglycerol synthase</fullName>
    </alternativeName>
</protein>
<feature type="transmembrane region" description="Helical" evidence="7">
    <location>
        <begin position="18"/>
        <end position="38"/>
    </location>
</feature>
<dbReference type="Pfam" id="PF03706">
    <property type="entry name" value="LPG_synthase_TM"/>
    <property type="match status" value="1"/>
</dbReference>
<dbReference type="Pfam" id="PF09924">
    <property type="entry name" value="LPG_synthase_C"/>
    <property type="match status" value="1"/>
</dbReference>
<keyword evidence="2" id="KW-1003">Cell membrane</keyword>
<feature type="domain" description="Phosphatidylglycerol lysyltransferase C-terminal" evidence="8">
    <location>
        <begin position="425"/>
        <end position="592"/>
    </location>
</feature>
<keyword evidence="3 7" id="KW-0808">Transferase</keyword>
<reference evidence="9 10" key="1">
    <citation type="submission" date="2020-01" db="EMBL/GenBank/DDBJ databases">
        <title>Genomic analysis of Aminipila sp. CBA3637.</title>
        <authorList>
            <person name="Kim Y.B."/>
            <person name="Roh S.W."/>
        </authorList>
    </citation>
    <scope>NUCLEOTIDE SEQUENCE [LARGE SCALE GENOMIC DNA]</scope>
    <source>
        <strain evidence="9 10">CBA3637</strain>
    </source>
</reference>